<dbReference type="STRING" id="1129374.AJE_10133"/>
<comment type="similarity">
    <text evidence="14 16">Belongs to the type III pantothenate kinase family.</text>
</comment>
<evidence type="ECO:0000256" key="11">
    <source>
        <dbReference type="ARBA" id="ARBA00022840"/>
    </source>
</evidence>
<dbReference type="HAMAP" id="MF_01274">
    <property type="entry name" value="Pantothen_kinase_3"/>
    <property type="match status" value="1"/>
</dbReference>
<keyword evidence="7 16" id="KW-0963">Cytoplasm</keyword>
<evidence type="ECO:0000256" key="6">
    <source>
        <dbReference type="ARBA" id="ARBA00012102"/>
    </source>
</evidence>
<dbReference type="SUPFAM" id="SSF53067">
    <property type="entry name" value="Actin-like ATPase domain"/>
    <property type="match status" value="2"/>
</dbReference>
<feature type="active site" description="Proton acceptor" evidence="16">
    <location>
        <position position="91"/>
    </location>
</feature>
<evidence type="ECO:0000256" key="2">
    <source>
        <dbReference type="ARBA" id="ARBA00001958"/>
    </source>
</evidence>
<dbReference type="GO" id="GO:0005524">
    <property type="term" value="F:ATP binding"/>
    <property type="evidence" value="ECO:0007669"/>
    <property type="project" value="UniProtKB-UniRule"/>
</dbReference>
<proteinExistence type="inferred from homology"/>
<evidence type="ECO:0000256" key="5">
    <source>
        <dbReference type="ARBA" id="ARBA00011738"/>
    </source>
</evidence>
<dbReference type="PANTHER" id="PTHR34265">
    <property type="entry name" value="TYPE III PANTOTHENATE KINASE"/>
    <property type="match status" value="1"/>
</dbReference>
<dbReference type="UniPathway" id="UPA00241">
    <property type="reaction ID" value="UER00352"/>
</dbReference>
<dbReference type="NCBIfam" id="TIGR00671">
    <property type="entry name" value="baf"/>
    <property type="match status" value="1"/>
</dbReference>
<dbReference type="Proteomes" id="UP000012046">
    <property type="component" value="Unassembled WGS sequence"/>
</dbReference>
<organism evidence="17 18">
    <name type="scientific">Alishewanella jeotgali KCTC 22429</name>
    <dbReference type="NCBI Taxonomy" id="1129374"/>
    <lineage>
        <taxon>Bacteria</taxon>
        <taxon>Pseudomonadati</taxon>
        <taxon>Pseudomonadota</taxon>
        <taxon>Gammaproteobacteria</taxon>
        <taxon>Alteromonadales</taxon>
        <taxon>Alteromonadaceae</taxon>
        <taxon>Alishewanella</taxon>
    </lineage>
</organism>
<evidence type="ECO:0000256" key="7">
    <source>
        <dbReference type="ARBA" id="ARBA00022490"/>
    </source>
</evidence>
<keyword evidence="9 16" id="KW-0547">Nucleotide-binding</keyword>
<dbReference type="Pfam" id="PF03309">
    <property type="entry name" value="Pan_kinase"/>
    <property type="match status" value="1"/>
</dbReference>
<keyword evidence="13 16" id="KW-0173">Coenzyme A biosynthesis</keyword>
<dbReference type="Gene3D" id="3.30.420.40">
    <property type="match status" value="2"/>
</dbReference>
<dbReference type="EC" id="2.7.1.33" evidence="6 16"/>
<feature type="binding site" evidence="16">
    <location>
        <position position="115"/>
    </location>
    <ligand>
        <name>ATP</name>
        <dbReference type="ChEBI" id="CHEBI:30616"/>
    </ligand>
</feature>
<evidence type="ECO:0000313" key="17">
    <source>
        <dbReference type="EMBL" id="EHR40715.1"/>
    </source>
</evidence>
<dbReference type="PANTHER" id="PTHR34265:SF1">
    <property type="entry name" value="TYPE III PANTOTHENATE KINASE"/>
    <property type="match status" value="1"/>
</dbReference>
<dbReference type="GO" id="GO:0015937">
    <property type="term" value="P:coenzyme A biosynthetic process"/>
    <property type="evidence" value="ECO:0007669"/>
    <property type="project" value="UniProtKB-UniRule"/>
</dbReference>
<comment type="subcellular location">
    <subcellularLocation>
        <location evidence="3 16">Cytoplasm</location>
    </subcellularLocation>
</comment>
<feature type="binding site" evidence="16">
    <location>
        <begin position="6"/>
        <end position="13"/>
    </location>
    <ligand>
        <name>ATP</name>
        <dbReference type="ChEBI" id="CHEBI:30616"/>
    </ligand>
</feature>
<keyword evidence="10 16" id="KW-0418">Kinase</keyword>
<feature type="binding site" evidence="16">
    <location>
        <position position="112"/>
    </location>
    <ligand>
        <name>K(+)</name>
        <dbReference type="ChEBI" id="CHEBI:29103"/>
    </ligand>
</feature>
<dbReference type="GO" id="GO:0005737">
    <property type="term" value="C:cytoplasm"/>
    <property type="evidence" value="ECO:0007669"/>
    <property type="project" value="UniProtKB-SubCell"/>
</dbReference>
<evidence type="ECO:0000256" key="10">
    <source>
        <dbReference type="ARBA" id="ARBA00022777"/>
    </source>
</evidence>
<evidence type="ECO:0000256" key="15">
    <source>
        <dbReference type="ARBA" id="ARBA00040883"/>
    </source>
</evidence>
<name>H3ZF87_9ALTE</name>
<feature type="binding site" evidence="16">
    <location>
        <begin position="89"/>
        <end position="92"/>
    </location>
    <ligand>
        <name>substrate</name>
    </ligand>
</feature>
<comment type="cofactor">
    <cofactor evidence="2">
        <name>K(+)</name>
        <dbReference type="ChEBI" id="CHEBI:29103"/>
    </cofactor>
</comment>
<comment type="catalytic activity">
    <reaction evidence="1 16">
        <text>(R)-pantothenate + ATP = (R)-4'-phosphopantothenate + ADP + H(+)</text>
        <dbReference type="Rhea" id="RHEA:16373"/>
        <dbReference type="ChEBI" id="CHEBI:10986"/>
        <dbReference type="ChEBI" id="CHEBI:15378"/>
        <dbReference type="ChEBI" id="CHEBI:29032"/>
        <dbReference type="ChEBI" id="CHEBI:30616"/>
        <dbReference type="ChEBI" id="CHEBI:456216"/>
        <dbReference type="EC" id="2.7.1.33"/>
    </reaction>
</comment>
<comment type="subunit">
    <text evidence="5 16">Homodimer.</text>
</comment>
<evidence type="ECO:0000256" key="8">
    <source>
        <dbReference type="ARBA" id="ARBA00022679"/>
    </source>
</evidence>
<protein>
    <recommendedName>
        <fullName evidence="15 16">Type III pantothenate kinase</fullName>
        <ecNumber evidence="6 16">2.7.1.33</ecNumber>
    </recommendedName>
    <alternativeName>
        <fullName evidence="16">PanK-III</fullName>
    </alternativeName>
    <alternativeName>
        <fullName evidence="16">Pantothenic acid kinase</fullName>
    </alternativeName>
</protein>
<gene>
    <name evidence="16" type="primary">coaX</name>
    <name evidence="17" type="ORF">AJE_10133</name>
</gene>
<dbReference type="GO" id="GO:0004594">
    <property type="term" value="F:pantothenate kinase activity"/>
    <property type="evidence" value="ECO:0007669"/>
    <property type="project" value="UniProtKB-UniRule"/>
</dbReference>
<evidence type="ECO:0000256" key="4">
    <source>
        <dbReference type="ARBA" id="ARBA00005225"/>
    </source>
</evidence>
<comment type="caution">
    <text evidence="17">The sequence shown here is derived from an EMBL/GenBank/DDBJ whole genome shotgun (WGS) entry which is preliminary data.</text>
</comment>
<feature type="binding site" evidence="16">
    <location>
        <position position="82"/>
    </location>
    <ligand>
        <name>substrate</name>
    </ligand>
</feature>
<dbReference type="EMBL" id="AHTH01000034">
    <property type="protein sequence ID" value="EHR40715.1"/>
    <property type="molecule type" value="Genomic_DNA"/>
</dbReference>
<feature type="binding site" evidence="16">
    <location>
        <position position="166"/>
    </location>
    <ligand>
        <name>substrate</name>
    </ligand>
</feature>
<keyword evidence="18" id="KW-1185">Reference proteome</keyword>
<dbReference type="InterPro" id="IPR043129">
    <property type="entry name" value="ATPase_NBD"/>
</dbReference>
<dbReference type="eggNOG" id="COG1521">
    <property type="taxonomic scope" value="Bacteria"/>
</dbReference>
<evidence type="ECO:0000256" key="9">
    <source>
        <dbReference type="ARBA" id="ARBA00022741"/>
    </source>
</evidence>
<dbReference type="GO" id="GO:0046872">
    <property type="term" value="F:metal ion binding"/>
    <property type="evidence" value="ECO:0007669"/>
    <property type="project" value="UniProtKB-KW"/>
</dbReference>
<comment type="function">
    <text evidence="16">Catalyzes the phosphorylation of pantothenate (Pan), the first step in CoA biosynthesis.</text>
</comment>
<dbReference type="RefSeq" id="WP_008950786.1">
    <property type="nucleotide sequence ID" value="NZ_AHTH01000034.1"/>
</dbReference>
<dbReference type="CDD" id="cd24015">
    <property type="entry name" value="ASKHA_NBD_PanK-III"/>
    <property type="match status" value="1"/>
</dbReference>
<evidence type="ECO:0000313" key="18">
    <source>
        <dbReference type="Proteomes" id="UP000012046"/>
    </source>
</evidence>
<reference evidence="17 18" key="1">
    <citation type="journal article" date="2012" name="J. Bacteriol.">
        <title>Genome Sequence of Extracellular-Protease-Producing Alishewanella jeotgali Isolated from Traditional Korean Fermented Seafood.</title>
        <authorList>
            <person name="Jung J."/>
            <person name="Chun J."/>
            <person name="Park W."/>
        </authorList>
    </citation>
    <scope>NUCLEOTIDE SEQUENCE [LARGE SCALE GENOMIC DNA]</scope>
    <source>
        <strain evidence="17 18">KCTC 22429</strain>
    </source>
</reference>
<evidence type="ECO:0000256" key="1">
    <source>
        <dbReference type="ARBA" id="ARBA00001206"/>
    </source>
</evidence>
<dbReference type="InterPro" id="IPR004619">
    <property type="entry name" value="Type_III_PanK"/>
</dbReference>
<evidence type="ECO:0000256" key="14">
    <source>
        <dbReference type="ARBA" id="ARBA00038036"/>
    </source>
</evidence>
<keyword evidence="16" id="KW-0479">Metal-binding</keyword>
<keyword evidence="11 16" id="KW-0067">ATP-binding</keyword>
<evidence type="ECO:0000256" key="16">
    <source>
        <dbReference type="HAMAP-Rule" id="MF_01274"/>
    </source>
</evidence>
<comment type="pathway">
    <text evidence="4 16">Cofactor biosynthesis; coenzyme A biosynthesis; CoA from (R)-pantothenate: step 1/5.</text>
</comment>
<keyword evidence="8 16" id="KW-0808">Transferase</keyword>
<dbReference type="PATRIC" id="fig|1129374.4.peg.2019"/>
<keyword evidence="12 16" id="KW-0630">Potassium</keyword>
<evidence type="ECO:0000256" key="12">
    <source>
        <dbReference type="ARBA" id="ARBA00022958"/>
    </source>
</evidence>
<accession>H3ZF87</accession>
<sequence length="230" mass="24863">MQLLLDLGNSRLKAALYQNGQFQQLALDSVAGLLKLPVTAAYLSSVATEQKTTELLQGLQAANFPTVQLHTEASAFGLINSYVEPQRLGVDRWLAMLGAYRSYPADRQLIVDAGTAVTFDWLEANRHLGGWILPGLQLQQQALLTQTARVHKAQQLMPNLAPGCSTSAGVENGALAAIIGAIRLGWQTTPAQQLVLTGGDAELLKSYLPDLPVLVDPFLLFRGIAQYIDN</sequence>
<evidence type="ECO:0000256" key="13">
    <source>
        <dbReference type="ARBA" id="ARBA00022993"/>
    </source>
</evidence>
<dbReference type="AlphaFoldDB" id="H3ZF87"/>
<evidence type="ECO:0000256" key="3">
    <source>
        <dbReference type="ARBA" id="ARBA00004496"/>
    </source>
</evidence>
<comment type="cofactor">
    <cofactor evidence="16">
        <name>NH4(+)</name>
        <dbReference type="ChEBI" id="CHEBI:28938"/>
    </cofactor>
    <cofactor evidence="16">
        <name>K(+)</name>
        <dbReference type="ChEBI" id="CHEBI:29103"/>
    </cofactor>
    <text evidence="16">A monovalent cation. Ammonium or potassium.</text>
</comment>